<dbReference type="Gene3D" id="2.40.50.40">
    <property type="match status" value="1"/>
</dbReference>
<evidence type="ECO:0000256" key="3">
    <source>
        <dbReference type="ARBA" id="ARBA00022500"/>
    </source>
</evidence>
<keyword evidence="13" id="KW-1185">Reference proteome</keyword>
<dbReference type="InterPro" id="IPR034133">
    <property type="entry name" value="Chemokine_CC_DCCL"/>
</dbReference>
<dbReference type="PANTHER" id="PTHR12015">
    <property type="entry name" value="SMALL INDUCIBLE CYTOKINE A"/>
    <property type="match status" value="1"/>
</dbReference>
<dbReference type="GO" id="GO:0008009">
    <property type="term" value="F:chemokine activity"/>
    <property type="evidence" value="ECO:0007669"/>
    <property type="project" value="InterPro"/>
</dbReference>
<dbReference type="InterPro" id="IPR039809">
    <property type="entry name" value="Chemokine_b/g/d"/>
</dbReference>
<dbReference type="Proteomes" id="UP001142489">
    <property type="component" value="Unassembled WGS sequence"/>
</dbReference>
<accession>A0A9Q0XUH0</accession>
<dbReference type="PANTHER" id="PTHR12015:SF108">
    <property type="entry name" value="C-C MOTIF CHEMOKINE 20"/>
    <property type="match status" value="1"/>
</dbReference>
<keyword evidence="7" id="KW-1015">Disulfide bond</keyword>
<dbReference type="PROSITE" id="PS00472">
    <property type="entry name" value="SMALL_CYTOKINES_CC"/>
    <property type="match status" value="1"/>
</dbReference>
<evidence type="ECO:0000256" key="10">
    <source>
        <dbReference type="SAM" id="MobiDB-lite"/>
    </source>
</evidence>
<dbReference type="AlphaFoldDB" id="A0A9Q0XUH0"/>
<comment type="caution">
    <text evidence="12">The sequence shown here is derived from an EMBL/GenBank/DDBJ whole genome shotgun (WGS) entry which is preliminary data.</text>
</comment>
<dbReference type="EMBL" id="JAPFRF010000008">
    <property type="protein sequence ID" value="KAJ7324849.1"/>
    <property type="molecule type" value="Genomic_DNA"/>
</dbReference>
<dbReference type="InterPro" id="IPR000827">
    <property type="entry name" value="Chemokine_CC_CS"/>
</dbReference>
<keyword evidence="6 9" id="KW-0732">Signal</keyword>
<dbReference type="SUPFAM" id="SSF54117">
    <property type="entry name" value="Interleukin 8-like chemokines"/>
    <property type="match status" value="1"/>
</dbReference>
<keyword evidence="8" id="KW-0395">Inflammatory response</keyword>
<dbReference type="InterPro" id="IPR036048">
    <property type="entry name" value="Interleukin_8-like_sf"/>
</dbReference>
<dbReference type="OrthoDB" id="8870994at2759"/>
<protein>
    <recommendedName>
        <fullName evidence="9">C-C motif chemokine</fullName>
    </recommendedName>
</protein>
<keyword evidence="3 9" id="KW-0145">Chemotaxis</keyword>
<evidence type="ECO:0000256" key="4">
    <source>
        <dbReference type="ARBA" id="ARBA00022514"/>
    </source>
</evidence>
<keyword evidence="5 9" id="KW-0964">Secreted</keyword>
<keyword evidence="4 9" id="KW-0202">Cytokine</keyword>
<evidence type="ECO:0000313" key="12">
    <source>
        <dbReference type="EMBL" id="KAJ7324849.1"/>
    </source>
</evidence>
<feature type="signal peptide" evidence="9">
    <location>
        <begin position="1"/>
        <end position="28"/>
    </location>
</feature>
<feature type="chain" id="PRO_5040540617" description="C-C motif chemokine" evidence="9">
    <location>
        <begin position="29"/>
        <end position="361"/>
    </location>
</feature>
<dbReference type="FunFam" id="2.40.50.40:FF:000012">
    <property type="entry name" value="C-C motif chemokine"/>
    <property type="match status" value="1"/>
</dbReference>
<dbReference type="SMART" id="SM00199">
    <property type="entry name" value="SCY"/>
    <property type="match status" value="1"/>
</dbReference>
<evidence type="ECO:0000256" key="8">
    <source>
        <dbReference type="ARBA" id="ARBA00023198"/>
    </source>
</evidence>
<evidence type="ECO:0000256" key="5">
    <source>
        <dbReference type="ARBA" id="ARBA00022525"/>
    </source>
</evidence>
<dbReference type="GO" id="GO:0005615">
    <property type="term" value="C:extracellular space"/>
    <property type="evidence" value="ECO:0007669"/>
    <property type="project" value="UniProtKB-KW"/>
</dbReference>
<evidence type="ECO:0000256" key="6">
    <source>
        <dbReference type="ARBA" id="ARBA00022729"/>
    </source>
</evidence>
<dbReference type="Pfam" id="PF00048">
    <property type="entry name" value="IL8"/>
    <property type="match status" value="1"/>
</dbReference>
<comment type="subcellular location">
    <subcellularLocation>
        <location evidence="1 9">Secreted</location>
    </subcellularLocation>
</comment>
<dbReference type="GO" id="GO:0006954">
    <property type="term" value="P:inflammatory response"/>
    <property type="evidence" value="ECO:0007669"/>
    <property type="project" value="UniProtKB-KW"/>
</dbReference>
<dbReference type="InterPro" id="IPR001811">
    <property type="entry name" value="Chemokine_IL8-like_dom"/>
</dbReference>
<comment type="similarity">
    <text evidence="2 9">Belongs to the intercrine beta (chemokine CC) family.</text>
</comment>
<reference evidence="12" key="1">
    <citation type="journal article" date="2023" name="DNA Res.">
        <title>Chromosome-level genome assembly of Phrynocephalus forsythii using third-generation DNA sequencing and Hi-C analysis.</title>
        <authorList>
            <person name="Qi Y."/>
            <person name="Zhao W."/>
            <person name="Zhao Y."/>
            <person name="Niu C."/>
            <person name="Cao S."/>
            <person name="Zhang Y."/>
        </authorList>
    </citation>
    <scope>NUCLEOTIDE SEQUENCE</scope>
    <source>
        <tissue evidence="12">Muscle</tissue>
    </source>
</reference>
<gene>
    <name evidence="12" type="ORF">JRQ81_017869</name>
</gene>
<organism evidence="12 13">
    <name type="scientific">Phrynocephalus forsythii</name>
    <dbReference type="NCBI Taxonomy" id="171643"/>
    <lineage>
        <taxon>Eukaryota</taxon>
        <taxon>Metazoa</taxon>
        <taxon>Chordata</taxon>
        <taxon>Craniata</taxon>
        <taxon>Vertebrata</taxon>
        <taxon>Euteleostomi</taxon>
        <taxon>Lepidosauria</taxon>
        <taxon>Squamata</taxon>
        <taxon>Bifurcata</taxon>
        <taxon>Unidentata</taxon>
        <taxon>Episquamata</taxon>
        <taxon>Toxicofera</taxon>
        <taxon>Iguania</taxon>
        <taxon>Acrodonta</taxon>
        <taxon>Agamidae</taxon>
        <taxon>Agaminae</taxon>
        <taxon>Phrynocephalus</taxon>
    </lineage>
</organism>
<dbReference type="CDD" id="cd01119">
    <property type="entry name" value="Chemokine_CC_DCCL"/>
    <property type="match status" value="1"/>
</dbReference>
<evidence type="ECO:0000259" key="11">
    <source>
        <dbReference type="SMART" id="SM00199"/>
    </source>
</evidence>
<name>A0A9Q0XUH0_9SAUR</name>
<dbReference type="GO" id="GO:0006955">
    <property type="term" value="P:immune response"/>
    <property type="evidence" value="ECO:0007669"/>
    <property type="project" value="InterPro"/>
</dbReference>
<sequence>MMMTGFYQKTTALIILMGLFLFWSTGEAQSNRDCCLSYTKNPLPKRIIRGFTEQLSSEVCDINAVIFHTKNGFKACANPKDLWVRKHLRWLSILQTAVHLPEYTSPFYEHVLSLGHIAMLSQKMCAGSRGKSPCPPSQILGNLSRSLASSNASPTPHYDATASEEGGERPSKPAIPLLRLRSWQSVGLSGSLGNDAGCKPAAAAAAAFGAKKMKLKRFLLRYYPPGIILEYVQGGEVKTKSIDLLDLNVATDVGALVEDIRNAEPLITASHKNQVVYLILRLQEMLDQPVDHKFCLFKVLRTHILPLTNVVFNKSGSCFITGVMTEHAKCGTQLQEKSCALWKDIGMSSMLLLSIIPMVTR</sequence>
<feature type="domain" description="Chemokine interleukin-8-like" evidence="11">
    <location>
        <begin position="31"/>
        <end position="91"/>
    </location>
</feature>
<evidence type="ECO:0000256" key="7">
    <source>
        <dbReference type="ARBA" id="ARBA00023157"/>
    </source>
</evidence>
<evidence type="ECO:0000256" key="1">
    <source>
        <dbReference type="ARBA" id="ARBA00004613"/>
    </source>
</evidence>
<evidence type="ECO:0000256" key="2">
    <source>
        <dbReference type="ARBA" id="ARBA00010868"/>
    </source>
</evidence>
<proteinExistence type="inferred from homology"/>
<evidence type="ECO:0000256" key="9">
    <source>
        <dbReference type="RuleBase" id="RU361150"/>
    </source>
</evidence>
<feature type="region of interest" description="Disordered" evidence="10">
    <location>
        <begin position="147"/>
        <end position="171"/>
    </location>
</feature>
<evidence type="ECO:0000313" key="13">
    <source>
        <dbReference type="Proteomes" id="UP001142489"/>
    </source>
</evidence>